<dbReference type="Proteomes" id="UP000016568">
    <property type="component" value="Unassembled WGS sequence"/>
</dbReference>
<comment type="caution">
    <text evidence="3">The sequence shown here is derived from an EMBL/GenBank/DDBJ whole genome shotgun (WGS) entry which is preliminary data.</text>
</comment>
<evidence type="ECO:0000259" key="2">
    <source>
        <dbReference type="Pfam" id="PF13577"/>
    </source>
</evidence>
<dbReference type="InterPro" id="IPR037401">
    <property type="entry name" value="SnoaL-like"/>
</dbReference>
<name>U3A8C2_9SPHN</name>
<dbReference type="SUPFAM" id="SSF54427">
    <property type="entry name" value="NTF2-like"/>
    <property type="match status" value="1"/>
</dbReference>
<dbReference type="Gene3D" id="3.10.450.50">
    <property type="match status" value="1"/>
</dbReference>
<dbReference type="EMBL" id="BASZ01000014">
    <property type="protein sequence ID" value="GAD51008.1"/>
    <property type="molecule type" value="Genomic_DNA"/>
</dbReference>
<gene>
    <name evidence="3" type="ORF">NT2_14_00120</name>
</gene>
<dbReference type="OrthoDB" id="2860904at2"/>
<dbReference type="KEGG" id="ntd:EGO55_04605"/>
<feature type="chain" id="PRO_5030177898" description="SnoaL-like domain-containing protein" evidence="1">
    <location>
        <begin position="21"/>
        <end position="172"/>
    </location>
</feature>
<reference evidence="3 4" key="1">
    <citation type="submission" date="2013-09" db="EMBL/GenBank/DDBJ databases">
        <title>Whole genome shotgun sequence of Novosphingobium tardaugens NBRC 16725.</title>
        <authorList>
            <person name="Isaki S."/>
            <person name="Hosoyama A."/>
            <person name="Tsuchikane K."/>
            <person name="Katsumata H."/>
            <person name="Ando Y."/>
            <person name="Yamazaki S."/>
            <person name="Fujita N."/>
        </authorList>
    </citation>
    <scope>NUCLEOTIDE SEQUENCE [LARGE SCALE GENOMIC DNA]</scope>
    <source>
        <strain evidence="3 4">NBRC 16725</strain>
    </source>
</reference>
<keyword evidence="1" id="KW-0732">Signal</keyword>
<feature type="domain" description="SnoaL-like" evidence="2">
    <location>
        <begin position="30"/>
        <end position="153"/>
    </location>
</feature>
<protein>
    <recommendedName>
        <fullName evidence="2">SnoaL-like domain-containing protein</fullName>
    </recommendedName>
</protein>
<dbReference type="RefSeq" id="WP_021691826.1">
    <property type="nucleotide sequence ID" value="NZ_BASZ01000014.1"/>
</dbReference>
<dbReference type="InterPro" id="IPR032710">
    <property type="entry name" value="NTF2-like_dom_sf"/>
</dbReference>
<keyword evidence="4" id="KW-1185">Reference proteome</keyword>
<evidence type="ECO:0000256" key="1">
    <source>
        <dbReference type="SAM" id="SignalP"/>
    </source>
</evidence>
<dbReference type="Pfam" id="PF13577">
    <property type="entry name" value="SnoaL_4"/>
    <property type="match status" value="1"/>
</dbReference>
<accession>U3A8C2</accession>
<evidence type="ECO:0000313" key="4">
    <source>
        <dbReference type="Proteomes" id="UP000016568"/>
    </source>
</evidence>
<organism evidence="3 4">
    <name type="scientific">Caenibius tardaugens NBRC 16725</name>
    <dbReference type="NCBI Taxonomy" id="1219035"/>
    <lineage>
        <taxon>Bacteria</taxon>
        <taxon>Pseudomonadati</taxon>
        <taxon>Pseudomonadota</taxon>
        <taxon>Alphaproteobacteria</taxon>
        <taxon>Sphingomonadales</taxon>
        <taxon>Erythrobacteraceae</taxon>
        <taxon>Caenibius</taxon>
    </lineage>
</organism>
<proteinExistence type="predicted"/>
<feature type="signal peptide" evidence="1">
    <location>
        <begin position="1"/>
        <end position="20"/>
    </location>
</feature>
<dbReference type="AlphaFoldDB" id="U3A8C2"/>
<sequence>MKLWKNIIVSAALLALPALASAEQVAPTGTDYWEVQQLSSKYAWGIDTLDEALLQSVFAKDAIAHWEIVTEGPIKLNDKVQGFDKIYGWLTSHLGHRKGYEGFPWHFVTNQIVEINGSDANLRFYMHNRPGIAGGVYYMKARKTPDGWRVVDLHLEEQIWNAGGYSGQPAKK</sequence>
<evidence type="ECO:0000313" key="3">
    <source>
        <dbReference type="EMBL" id="GAD51008.1"/>
    </source>
</evidence>